<reference evidence="16 18" key="2">
    <citation type="submission" date="2019-02" db="EMBL/GenBank/DDBJ databases">
        <authorList>
            <consortium name="Pathogen Informatics"/>
        </authorList>
    </citation>
    <scope>NUCLEOTIDE SEQUENCE [LARGE SCALE GENOMIC DNA]</scope>
    <source>
        <strain evidence="14 16">078GUE027</strain>
        <strain evidence="18">clo34</strain>
        <strain evidence="13">Clo34</strain>
        <strain evidence="15">Tl291</strain>
        <strain evidence="17">tl291</strain>
    </source>
</reference>
<dbReference type="AlphaFoldDB" id="A0A031WD21"/>
<evidence type="ECO:0000313" key="15">
    <source>
        <dbReference type="EMBL" id="VHY05113.1"/>
    </source>
</evidence>
<evidence type="ECO:0000313" key="10">
    <source>
        <dbReference type="EMBL" id="CDS82989.1"/>
    </source>
</evidence>
<keyword evidence="4 8" id="KW-1003">Cell membrane</keyword>
<organism evidence="12">
    <name type="scientific">Clostridioides difficile</name>
    <name type="common">Peptoclostridium difficile</name>
    <dbReference type="NCBI Taxonomy" id="1496"/>
    <lineage>
        <taxon>Bacteria</taxon>
        <taxon>Bacillati</taxon>
        <taxon>Bacillota</taxon>
        <taxon>Clostridia</taxon>
        <taxon>Peptostreptococcales</taxon>
        <taxon>Peptostreptococcaceae</taxon>
        <taxon>Clostridioides</taxon>
    </lineage>
</organism>
<dbReference type="Pfam" id="PF12822">
    <property type="entry name" value="ECF_trnsprt"/>
    <property type="match status" value="1"/>
</dbReference>
<evidence type="ECO:0000256" key="8">
    <source>
        <dbReference type="PIRNR" id="PIRNR037778"/>
    </source>
</evidence>
<dbReference type="PATRIC" id="fig|1496.1372.peg.2548"/>
<sequence length="201" mass="21610">MQNTAKRGNMISTRTLVVMSILSAISYLLMFIQAPIPGIFPDFLKIDLSDIPAIFGGMSLGPLVGFGIVVVKNVLQAITATTTGGIGEFANILIGGSYVMILCYSYKRSGDLKGVLIGFVLGTISMTIIGSLVNYFVMLPLYGQLMGLDAIIGLGSAINPQVHDLFTFVIWMIAPFNVLKAVIISLVTLPLYKKMGNIIKK</sequence>
<dbReference type="Gene3D" id="1.10.1760.20">
    <property type="match status" value="1"/>
</dbReference>
<feature type="transmembrane region" description="Helical" evidence="9">
    <location>
        <begin position="168"/>
        <end position="192"/>
    </location>
</feature>
<dbReference type="Proteomes" id="UP000411588">
    <property type="component" value="Unassembled WGS sequence"/>
</dbReference>
<evidence type="ECO:0000313" key="14">
    <source>
        <dbReference type="EMBL" id="VFD55476.1"/>
    </source>
</evidence>
<evidence type="ECO:0000313" key="18">
    <source>
        <dbReference type="Proteomes" id="UP000411588"/>
    </source>
</evidence>
<dbReference type="Proteomes" id="UP000372533">
    <property type="component" value="Unassembled WGS sequence"/>
</dbReference>
<dbReference type="EMBL" id="CAADAN010000010">
    <property type="protein sequence ID" value="VFD33675.1"/>
    <property type="molecule type" value="Genomic_DNA"/>
</dbReference>
<proteinExistence type="inferred from homology"/>
<evidence type="ECO:0000256" key="1">
    <source>
        <dbReference type="ARBA" id="ARBA00004651"/>
    </source>
</evidence>
<evidence type="ECO:0000313" key="13">
    <source>
        <dbReference type="EMBL" id="VFD33675.1"/>
    </source>
</evidence>
<dbReference type="RefSeq" id="WP_003420780.1">
    <property type="nucleotide sequence ID" value="NZ_BAABSG010000007.1"/>
</dbReference>
<feature type="transmembrane region" description="Helical" evidence="9">
    <location>
        <begin position="115"/>
        <end position="137"/>
    </location>
</feature>
<comment type="subcellular location">
    <subcellularLocation>
        <location evidence="1">Cell membrane</location>
        <topology evidence="1">Multi-pass membrane protein</topology>
    </subcellularLocation>
</comment>
<keyword evidence="3 8" id="KW-0813">Transport</keyword>
<dbReference type="InterPro" id="IPR024529">
    <property type="entry name" value="ECF_trnsprt_substrate-spec"/>
</dbReference>
<dbReference type="EMBL" id="LK932465">
    <property type="protein sequence ID" value="CDS82989.1"/>
    <property type="molecule type" value="Genomic_DNA"/>
</dbReference>
<evidence type="ECO:0000256" key="5">
    <source>
        <dbReference type="ARBA" id="ARBA00022692"/>
    </source>
</evidence>
<dbReference type="GeneID" id="66352694"/>
<protein>
    <recommendedName>
        <fullName evidence="8">Riboflavin transporter</fullName>
    </recommendedName>
</protein>
<reference evidence="12" key="1">
    <citation type="submission" date="2014-07" db="EMBL/GenBank/DDBJ databases">
        <authorList>
            <person name="Monot Marc"/>
        </authorList>
    </citation>
    <scope>NUCLEOTIDE SEQUENCE</scope>
    <source>
        <strain evidence="12">7032989</strain>
        <strain evidence="11">7032994</strain>
    </source>
</reference>
<evidence type="ECO:0000313" key="12">
    <source>
        <dbReference type="EMBL" id="CDS97249.1"/>
    </source>
</evidence>
<evidence type="ECO:0000313" key="17">
    <source>
        <dbReference type="Proteomes" id="UP000372533"/>
    </source>
</evidence>
<evidence type="ECO:0000256" key="4">
    <source>
        <dbReference type="ARBA" id="ARBA00022475"/>
    </source>
</evidence>
<evidence type="ECO:0000256" key="7">
    <source>
        <dbReference type="ARBA" id="ARBA00023136"/>
    </source>
</evidence>
<dbReference type="Proteomes" id="UP000346772">
    <property type="component" value="Unassembled WGS sequence"/>
</dbReference>
<name>A0A031WD21_CLODI</name>
<evidence type="ECO:0000313" key="11">
    <source>
        <dbReference type="EMBL" id="CDS83134.1"/>
    </source>
</evidence>
<gene>
    <name evidence="13" type="primary">ribU</name>
    <name evidence="12" type="ORF">BN1095_210040</name>
    <name evidence="10" type="ORF">BN1096_160039</name>
    <name evidence="11" type="ORF">BN1097_140040</name>
    <name evidence="15" type="ORF">SAMEA1402366_01699</name>
    <name evidence="13" type="ORF">SAMEA1402399_02734</name>
    <name evidence="14" type="ORF">SAMEA1710456_03002</name>
</gene>
<accession>A0A031WD21</accession>
<keyword evidence="6 9" id="KW-1133">Transmembrane helix</keyword>
<feature type="transmembrane region" description="Helical" evidence="9">
    <location>
        <begin position="16"/>
        <end position="36"/>
    </location>
</feature>
<evidence type="ECO:0000256" key="2">
    <source>
        <dbReference type="ARBA" id="ARBA00005540"/>
    </source>
</evidence>
<dbReference type="PANTHER" id="PTHR38438">
    <property type="entry name" value="RIBOFLAVIN TRANSPORTER RIBU"/>
    <property type="match status" value="1"/>
</dbReference>
<evidence type="ECO:0000256" key="6">
    <source>
        <dbReference type="ARBA" id="ARBA00022989"/>
    </source>
</evidence>
<dbReference type="PANTHER" id="PTHR38438:SF1">
    <property type="entry name" value="RIBOFLAVIN TRANSPORTER RIBU"/>
    <property type="match status" value="1"/>
</dbReference>
<dbReference type="EMBL" id="CAAJVP010000006">
    <property type="protein sequence ID" value="VHY05113.1"/>
    <property type="molecule type" value="Genomic_DNA"/>
</dbReference>
<comment type="similarity">
    <text evidence="2 8">Belongs to the prokaryotic riboflavin transporter (P-RFT) (TC 2.A.87) family.</text>
</comment>
<keyword evidence="7 8" id="KW-0472">Membrane</keyword>
<dbReference type="GO" id="GO:0005886">
    <property type="term" value="C:plasma membrane"/>
    <property type="evidence" value="ECO:0007669"/>
    <property type="project" value="UniProtKB-SubCell"/>
</dbReference>
<dbReference type="EMBL" id="CAADAT010000020">
    <property type="protein sequence ID" value="VFD55476.1"/>
    <property type="molecule type" value="Genomic_DNA"/>
</dbReference>
<evidence type="ECO:0000256" key="9">
    <source>
        <dbReference type="SAM" id="Phobius"/>
    </source>
</evidence>
<feature type="transmembrane region" description="Helical" evidence="9">
    <location>
        <begin position="51"/>
        <end position="71"/>
    </location>
</feature>
<evidence type="ECO:0000256" key="3">
    <source>
        <dbReference type="ARBA" id="ARBA00022448"/>
    </source>
</evidence>
<dbReference type="InterPro" id="IPR025720">
    <property type="entry name" value="RibU"/>
</dbReference>
<dbReference type="EMBL" id="LK932347">
    <property type="protein sequence ID" value="CDS83134.1"/>
    <property type="molecule type" value="Genomic_DNA"/>
</dbReference>
<comment type="function">
    <text evidence="8">Probably a riboflavin-binding protein that interacts with the energy-coupling factor (ECF) ABC-transporter complex.</text>
</comment>
<dbReference type="EMBL" id="LK932861">
    <property type="protein sequence ID" value="CDS97249.1"/>
    <property type="molecule type" value="Genomic_DNA"/>
</dbReference>
<dbReference type="GO" id="GO:0032217">
    <property type="term" value="F:riboflavin transmembrane transporter activity"/>
    <property type="evidence" value="ECO:0007669"/>
    <property type="project" value="UniProtKB-UniRule"/>
</dbReference>
<evidence type="ECO:0000313" key="16">
    <source>
        <dbReference type="Proteomes" id="UP000346772"/>
    </source>
</evidence>
<keyword evidence="5 9" id="KW-0812">Transmembrane</keyword>
<dbReference type="PIRSF" id="PIRSF037778">
    <property type="entry name" value="UCP037778_transp_RibU"/>
    <property type="match status" value="1"/>
</dbReference>